<dbReference type="GO" id="GO:0016787">
    <property type="term" value="F:hydrolase activity"/>
    <property type="evidence" value="ECO:0007669"/>
    <property type="project" value="UniProtKB-KW"/>
</dbReference>
<dbReference type="Gene3D" id="1.10.8.10">
    <property type="entry name" value="DNA helicase RuvA subunit, C-terminal domain"/>
    <property type="match status" value="1"/>
</dbReference>
<dbReference type="CDD" id="cd12148">
    <property type="entry name" value="fungal_TF_MHR"/>
    <property type="match status" value="1"/>
</dbReference>
<dbReference type="EMBL" id="NEXV01000043">
    <property type="protein sequence ID" value="PIG89801.1"/>
    <property type="molecule type" value="Genomic_DNA"/>
</dbReference>
<keyword evidence="6" id="KW-0539">Nucleus</keyword>
<evidence type="ECO:0000259" key="10">
    <source>
        <dbReference type="PROSITE" id="PS51790"/>
    </source>
</evidence>
<evidence type="ECO:0000256" key="2">
    <source>
        <dbReference type="ARBA" id="ARBA00022801"/>
    </source>
</evidence>
<feature type="region of interest" description="Disordered" evidence="7">
    <location>
        <begin position="545"/>
        <end position="589"/>
    </location>
</feature>
<comment type="similarity">
    <text evidence="1">Belongs to the MsrB Met sulfoxide reductase family.</text>
</comment>
<dbReference type="InterPro" id="IPR011057">
    <property type="entry name" value="Mss4-like_sf"/>
</dbReference>
<evidence type="ECO:0000256" key="5">
    <source>
        <dbReference type="ARBA" id="ARBA00023163"/>
    </source>
</evidence>
<dbReference type="Gene3D" id="1.50.10.10">
    <property type="match status" value="2"/>
</dbReference>
<feature type="region of interest" description="Disordered" evidence="7">
    <location>
        <begin position="1171"/>
        <end position="1451"/>
    </location>
</feature>
<dbReference type="SMART" id="SM00463">
    <property type="entry name" value="SMR"/>
    <property type="match status" value="1"/>
</dbReference>
<feature type="region of interest" description="Disordered" evidence="7">
    <location>
        <begin position="1627"/>
        <end position="1654"/>
    </location>
</feature>
<dbReference type="Pfam" id="PF26286">
    <property type="entry name" value="UBA_10"/>
    <property type="match status" value="1"/>
</dbReference>
<dbReference type="Pfam" id="PF07470">
    <property type="entry name" value="Glyco_hydro_88"/>
    <property type="match status" value="2"/>
</dbReference>
<evidence type="ECO:0000259" key="9">
    <source>
        <dbReference type="PROSITE" id="PS51140"/>
    </source>
</evidence>
<feature type="region of interest" description="Disordered" evidence="7">
    <location>
        <begin position="1470"/>
        <end position="1493"/>
    </location>
</feature>
<feature type="compositionally biased region" description="Pro residues" evidence="7">
    <location>
        <begin position="1382"/>
        <end position="1394"/>
    </location>
</feature>
<dbReference type="InterPro" id="IPR036063">
    <property type="entry name" value="Smr_dom_sf"/>
</dbReference>
<dbReference type="SUPFAM" id="SSF48208">
    <property type="entry name" value="Six-hairpin glycosidases"/>
    <property type="match status" value="1"/>
</dbReference>
<dbReference type="InterPro" id="IPR008928">
    <property type="entry name" value="6-hairpin_glycosidase_sf"/>
</dbReference>
<dbReference type="InterPro" id="IPR003892">
    <property type="entry name" value="CUE"/>
</dbReference>
<feature type="compositionally biased region" description="Polar residues" evidence="7">
    <location>
        <begin position="1362"/>
        <end position="1381"/>
    </location>
</feature>
<feature type="compositionally biased region" description="Polar residues" evidence="7">
    <location>
        <begin position="1316"/>
        <end position="1326"/>
    </location>
</feature>
<dbReference type="PROSITE" id="PS51140">
    <property type="entry name" value="CUE"/>
    <property type="match status" value="1"/>
</dbReference>
<comment type="caution">
    <text evidence="11">The sequence shown here is derived from an EMBL/GenBank/DDBJ whole genome shotgun (WGS) entry which is preliminary data.</text>
</comment>
<feature type="region of interest" description="Disordered" evidence="7">
    <location>
        <begin position="1581"/>
        <end position="1604"/>
    </location>
</feature>
<dbReference type="InterPro" id="IPR007219">
    <property type="entry name" value="XnlR_reg_dom"/>
</dbReference>
<dbReference type="InterPro" id="IPR002579">
    <property type="entry name" value="Met_Sox_Rdtase_MsrB_dom"/>
</dbReference>
<evidence type="ECO:0000256" key="4">
    <source>
        <dbReference type="ARBA" id="ARBA00023015"/>
    </source>
</evidence>
<dbReference type="InterPro" id="IPR058864">
    <property type="entry name" value="UBA_10"/>
</dbReference>
<keyword evidence="2" id="KW-0378">Hydrolase</keyword>
<dbReference type="PROSITE" id="PS51790">
    <property type="entry name" value="MSRB"/>
    <property type="match status" value="1"/>
</dbReference>
<feature type="domain" description="MsrB" evidence="10">
    <location>
        <begin position="949"/>
        <end position="1073"/>
    </location>
</feature>
<accession>A0A2G7GCN2</accession>
<dbReference type="GO" id="GO:0008270">
    <property type="term" value="F:zinc ion binding"/>
    <property type="evidence" value="ECO:0007669"/>
    <property type="project" value="InterPro"/>
</dbReference>
<dbReference type="Pfam" id="PF02845">
    <property type="entry name" value="CUE"/>
    <property type="match status" value="1"/>
</dbReference>
<dbReference type="InterPro" id="IPR052043">
    <property type="entry name" value="PolySaccharide_Degr_Enz"/>
</dbReference>
<feature type="compositionally biased region" description="Low complexity" evidence="7">
    <location>
        <begin position="1221"/>
        <end position="1237"/>
    </location>
</feature>
<protein>
    <submittedName>
        <fullName evidence="11">C6 transcription factor</fullName>
    </submittedName>
</protein>
<dbReference type="GO" id="GO:0003677">
    <property type="term" value="F:DNA binding"/>
    <property type="evidence" value="ECO:0007669"/>
    <property type="project" value="InterPro"/>
</dbReference>
<dbReference type="GO" id="GO:0006351">
    <property type="term" value="P:DNA-templated transcription"/>
    <property type="evidence" value="ECO:0007669"/>
    <property type="project" value="InterPro"/>
</dbReference>
<dbReference type="STRING" id="656916.A0A2G7GCN2"/>
<dbReference type="InterPro" id="IPR002625">
    <property type="entry name" value="Smr_dom"/>
</dbReference>
<dbReference type="InterPro" id="IPR009060">
    <property type="entry name" value="UBA-like_sf"/>
</dbReference>
<reference evidence="11 12" key="1">
    <citation type="submission" date="2017-05" db="EMBL/GenBank/DDBJ databases">
        <title>Genome sequence for an aflatoxigenic pathogen of Argentinian peanut, Aspergillus arachidicola.</title>
        <authorList>
            <person name="Moore G."/>
            <person name="Beltz S.B."/>
            <person name="Mack B.M."/>
        </authorList>
    </citation>
    <scope>NUCLEOTIDE SEQUENCE [LARGE SCALE GENOMIC DNA]</scope>
    <source>
        <strain evidence="11 12">CBS 117610</strain>
    </source>
</reference>
<keyword evidence="3" id="KW-0560">Oxidoreductase</keyword>
<dbReference type="PROSITE" id="PS50828">
    <property type="entry name" value="SMR"/>
    <property type="match status" value="1"/>
</dbReference>
<keyword evidence="12" id="KW-1185">Reference proteome</keyword>
<name>A0A2G7GCN2_9EURO</name>
<feature type="domain" description="CUE" evidence="9">
    <location>
        <begin position="491"/>
        <end position="534"/>
    </location>
</feature>
<dbReference type="SUPFAM" id="SSF51316">
    <property type="entry name" value="Mss4-like"/>
    <property type="match status" value="1"/>
</dbReference>
<dbReference type="GO" id="GO:0005975">
    <property type="term" value="P:carbohydrate metabolic process"/>
    <property type="evidence" value="ECO:0007669"/>
    <property type="project" value="InterPro"/>
</dbReference>
<evidence type="ECO:0000256" key="1">
    <source>
        <dbReference type="ARBA" id="ARBA00007174"/>
    </source>
</evidence>
<sequence>MASNPPASEIHRVIDLLIDNLINIRDDKGEFLLHLKDGRTIQAKCWNGWEWTHGIGLHGVWKFYEITGQAKYLKIIEDWFAERFAEGGTTKNINTMSVFLTLAYVYEKTGNLTYLPWLDVWGEWAMHELPRTKYGGMQHITYVAENDQELWDDTLMMTVMPLAKIGKLLNRPEYIAEAKRQCLIHVKCTVGPRDSWCTIVIPEILELLELEPNDAIRTHLCDTLEAQCEALQQSQSVSGAWHTLIDQPDSYLEASATAGFAYGILKAVRRRYIGSQYRAMGEKAISSVLKDVDEKGELQNTSFGTPMGHDLQFYKDIPLTAMPLNLNELVFNQLTLKMVDRADNQLRVSPCTLRVHRGDELEKDYCPPLDPALFTAIACDYDLSDSAQLQQLRETLDTLKLSAWEQEDLPFDPSGTSGLGVNGVDSEGIPSEHSVSQNGTVRSRETDITSLASEFSSFSVGDKDSHHGKKISQRLAYTVNADGSLCLSGATEEDKIGYLSEMFPSVDKFTIQHALRKSSGDVDRSMDVLLNLTFFSEQPSIEDGDKVAIPKGIDGFQDGSTGETGRKKNRKRKGKTKSGRNYERSSPLDSEAGCFLQDEPCTVNKWDAAQKDIEFIHSRTSPVLKKEMVTSTYHANGASLTATIRSLAETHAPKDERAISQDTVTEAQVAELIQELPSIPPTTFAGLLKITRSSVSAASELAAAMVTGPVTPSVSELIKFTTSPPPVDVDVETPKRRNEPRVIRDYDRSDRLMSGAAAYYSAVGRDHLERAKRDAAEAADALVDSQSTHNMLDLHGVSVQDAVRIASERVSDWWESFGDAKYVRGGEIARSGYRIVTGLGRHSHDGTSRLGPAVGKMLAREGWRVEVGEGVLTVVALRTFTSSFRYRPTPLITKAASQHPSKPSFPISKSTALKAAPGILPFLSSFFTSSAKSETENNSKMSYPDQRSTEEWRAVLSPEQFRILREKGTERPGTGEYDSHYPSEGVYNCAGCNAPLYKATHKFKSGCGWPAYFDSIPGAVTRHTDSTFGMQRTEIVCSNCGGHLGHVFKGEGFPTPTDERHCVNSVSLRFQEGEEGVKAKAYWEAKLAPGHVPSEAKIENFIRTKYESKRWIMDGPMPDPSTLDDGDDDVPLAVVQEKAKIERSASQRVAASSQPPAAHRQQASIDLFADDDIAPPARPSTTDPTPRAAPKQPQSAPKPTRPGDSLLGLDFFGSAQPATNSHPSSTASTPGGSTGISRPDLKQSILSLYSKPQPAPAQHGRTSSFGDFGDLASPAPPSASPSSNLGGLTDAFSGLSFPSTTSPSPQKPAEKPSPFANLTSFASKKSTPAAPKVSSPTASAGSGGGSLFDSLTSPTIPAAKPQSRTTSISSNGFDSGFTSFASPPPSKPNPPPPSSSLSNDLFGLSSPAPVAPSKVSSPPAPTATSPQNDLKAAFNLNPPVPAPMSAAPKPSMSATTASIASALPASIDPWGGNAWGTPDPAPAAEPSGPSMMKVPDTLTANDIGAGWGATASTSGGSKQAPTVAADEDFGGWTSAAPISSTTAATTTNMSVPSKPAGGFSGADDLFSNRFGATCVPVERARLPRGRSGRATGKNASGQDTGLRERVGRLEELLRGLTEHDVGTIAAQVGSSSSGSSDQAPANKKADKSEPGTENSLWANILKEIHDIRGTKSYGSTNEDRTSNSDAMKFRELLATPRGLGSSMATKEPILTRQAERNLVQVFLKKVDPAFKILHAPSLQAFLLDGKPYLDYEPGHMAPAALSSAIYFAAACSATEDESNDLLGCNKGWLVARYQQESEAALAKADFMTSNDVTILQAFVLFLLASRSQDSSRRVWTMLSMALRIAQALLLHLPELPFPVRPFERELRRRLWTYIGLLDIQCSLERASEPMMQAKWVDSNPPSNVNDCDIFFGMDGPVQESEGFTDMTFAMMTLKAQNTVRLLNFSDFIDKTVSCVNKRQQLVLEFQETASKLLQNSQPDKIPFHWYTRQVAEIISASLQLIVLRPLQRNAKFIPPRVRGDRLLQIAVDVLKKSKTIRNDPRGQRWRWCEFMFVPWHSLAVAIAELCVCEDHSLMESFWGPVRDAYENLGDLIADSRRGMIWKPMEKIMAQAEAKRNELLAASNVVSYPTHFLGTAAPLQVPVCSQPSMQTSVTLTGDIIPNTGAYTEAVPIVTLPETVELGPWPSVWDAVDFGCPVATNEMSWLNYENFIEDVYGTMDYTLLSH</sequence>
<dbReference type="NCBIfam" id="TIGR00357">
    <property type="entry name" value="peptide-methionine (R)-S-oxide reductase MsrB"/>
    <property type="match status" value="1"/>
</dbReference>
<proteinExistence type="inferred from homology"/>
<dbReference type="Proteomes" id="UP000231358">
    <property type="component" value="Unassembled WGS sequence"/>
</dbReference>
<evidence type="ECO:0000256" key="6">
    <source>
        <dbReference type="ARBA" id="ARBA00023242"/>
    </source>
</evidence>
<dbReference type="SUPFAM" id="SSF46934">
    <property type="entry name" value="UBA-like"/>
    <property type="match status" value="1"/>
</dbReference>
<gene>
    <name evidence="11" type="ORF">AARAC_006356</name>
</gene>
<feature type="compositionally biased region" description="Basic residues" evidence="7">
    <location>
        <begin position="567"/>
        <end position="578"/>
    </location>
</feature>
<evidence type="ECO:0000256" key="7">
    <source>
        <dbReference type="SAM" id="MobiDB-lite"/>
    </source>
</evidence>
<dbReference type="Gene3D" id="3.30.1370.110">
    <property type="match status" value="1"/>
</dbReference>
<dbReference type="Gene3D" id="2.170.150.20">
    <property type="entry name" value="Peptide methionine sulfoxide reductase"/>
    <property type="match status" value="1"/>
</dbReference>
<keyword evidence="4" id="KW-0805">Transcription regulation</keyword>
<dbReference type="Pfam" id="PF01641">
    <property type="entry name" value="SelR"/>
    <property type="match status" value="1"/>
</dbReference>
<dbReference type="Pfam" id="PF04082">
    <property type="entry name" value="Fungal_trans"/>
    <property type="match status" value="1"/>
</dbReference>
<dbReference type="SUPFAM" id="SSF160443">
    <property type="entry name" value="SMR domain-like"/>
    <property type="match status" value="1"/>
</dbReference>
<keyword evidence="5" id="KW-0804">Transcription</keyword>
<dbReference type="InterPro" id="IPR012341">
    <property type="entry name" value="6hp_glycosidase-like_sf"/>
</dbReference>
<organism evidence="11 12">
    <name type="scientific">Aspergillus arachidicola</name>
    <dbReference type="NCBI Taxonomy" id="656916"/>
    <lineage>
        <taxon>Eukaryota</taxon>
        <taxon>Fungi</taxon>
        <taxon>Dikarya</taxon>
        <taxon>Ascomycota</taxon>
        <taxon>Pezizomycotina</taxon>
        <taxon>Eurotiomycetes</taxon>
        <taxon>Eurotiomycetidae</taxon>
        <taxon>Eurotiales</taxon>
        <taxon>Aspergillaceae</taxon>
        <taxon>Aspergillus</taxon>
        <taxon>Aspergillus subgen. Circumdati</taxon>
    </lineage>
</organism>
<feature type="domain" description="Smr" evidence="8">
    <location>
        <begin position="792"/>
        <end position="878"/>
    </location>
</feature>
<evidence type="ECO:0000313" key="11">
    <source>
        <dbReference type="EMBL" id="PIG89801.1"/>
    </source>
</evidence>
<dbReference type="CDD" id="cd14279">
    <property type="entry name" value="CUE"/>
    <property type="match status" value="1"/>
</dbReference>
<feature type="compositionally biased region" description="Low complexity" evidence="7">
    <location>
        <begin position="1405"/>
        <end position="1426"/>
    </location>
</feature>
<dbReference type="GO" id="GO:0033743">
    <property type="term" value="F:peptide-methionine (R)-S-oxide reductase activity"/>
    <property type="evidence" value="ECO:0007669"/>
    <property type="project" value="InterPro"/>
</dbReference>
<dbReference type="PANTHER" id="PTHR33886:SF8">
    <property type="entry name" value="UNSATURATED RHAMNOGALACTURONAN HYDROLASE (EUROFUNG)"/>
    <property type="match status" value="1"/>
</dbReference>
<dbReference type="PANTHER" id="PTHR33886">
    <property type="entry name" value="UNSATURATED RHAMNOGALACTURONAN HYDROLASE (EUROFUNG)"/>
    <property type="match status" value="1"/>
</dbReference>
<dbReference type="GO" id="GO:0043130">
    <property type="term" value="F:ubiquitin binding"/>
    <property type="evidence" value="ECO:0007669"/>
    <property type="project" value="InterPro"/>
</dbReference>
<evidence type="ECO:0000313" key="12">
    <source>
        <dbReference type="Proteomes" id="UP000231358"/>
    </source>
</evidence>
<evidence type="ECO:0000256" key="3">
    <source>
        <dbReference type="ARBA" id="ARBA00023002"/>
    </source>
</evidence>
<evidence type="ECO:0000259" key="8">
    <source>
        <dbReference type="PROSITE" id="PS50828"/>
    </source>
</evidence>
<dbReference type="InterPro" id="IPR010905">
    <property type="entry name" value="Glyco_hydro_88"/>
</dbReference>
<feature type="compositionally biased region" description="Low complexity" evidence="7">
    <location>
        <begin position="1186"/>
        <end position="1198"/>
    </location>
</feature>